<dbReference type="EMBL" id="RSCE01000014">
    <property type="protein sequence ID" value="RSH77918.1"/>
    <property type="molecule type" value="Genomic_DNA"/>
</dbReference>
<keyword evidence="8" id="KW-1185">Reference proteome</keyword>
<dbReference type="RefSeq" id="XP_028473065.1">
    <property type="nucleotide sequence ID" value="XM_028618698.1"/>
</dbReference>
<evidence type="ECO:0000313" key="7">
    <source>
        <dbReference type="EMBL" id="RSH77918.1"/>
    </source>
</evidence>
<dbReference type="GO" id="GO:0022857">
    <property type="term" value="F:transmembrane transporter activity"/>
    <property type="evidence" value="ECO:0007669"/>
    <property type="project" value="InterPro"/>
</dbReference>
<accession>A0A427XGD9</accession>
<evidence type="ECO:0000256" key="3">
    <source>
        <dbReference type="ARBA" id="ARBA00022692"/>
    </source>
</evidence>
<protein>
    <recommendedName>
        <fullName evidence="9">Major facilitator superfamily (MFS) profile domain-containing protein</fullName>
    </recommendedName>
</protein>
<dbReference type="GO" id="GO:0016020">
    <property type="term" value="C:membrane"/>
    <property type="evidence" value="ECO:0007669"/>
    <property type="project" value="UniProtKB-SubCell"/>
</dbReference>
<dbReference type="Gene3D" id="1.20.1250.20">
    <property type="entry name" value="MFS general substrate transporter like domains"/>
    <property type="match status" value="1"/>
</dbReference>
<sequence>MLFAMVGYALFAQPRHWSNEEYWRYIFPGMVVGSAGDMAVMTGANVGVMMSVPPEMSGVAGAMLQVGFQVGVAIGLSIQAGLLTVQPGGLSNTANIHAAFYFQMGWVILWLLMFLTFFRMPKQSVSSEEDGAEQGPPTVVAEIPK</sequence>
<feature type="transmembrane region" description="Helical" evidence="6">
    <location>
        <begin position="58"/>
        <end position="78"/>
    </location>
</feature>
<name>A0A427XGD9_9TREE</name>
<dbReference type="InterPro" id="IPR036259">
    <property type="entry name" value="MFS_trans_sf"/>
</dbReference>
<evidence type="ECO:0000256" key="6">
    <source>
        <dbReference type="SAM" id="Phobius"/>
    </source>
</evidence>
<gene>
    <name evidence="7" type="ORF">EHS24_002991</name>
</gene>
<dbReference type="SUPFAM" id="SSF103473">
    <property type="entry name" value="MFS general substrate transporter"/>
    <property type="match status" value="1"/>
</dbReference>
<dbReference type="OrthoDB" id="440755at2759"/>
<evidence type="ECO:0000256" key="5">
    <source>
        <dbReference type="ARBA" id="ARBA00023136"/>
    </source>
</evidence>
<reference evidence="7 8" key="1">
    <citation type="submission" date="2018-11" db="EMBL/GenBank/DDBJ databases">
        <title>Genome sequence of Apiotrichum porosum DSM 27194.</title>
        <authorList>
            <person name="Aliyu H."/>
            <person name="Gorte O."/>
            <person name="Ochsenreither K."/>
        </authorList>
    </citation>
    <scope>NUCLEOTIDE SEQUENCE [LARGE SCALE GENOMIC DNA]</scope>
    <source>
        <strain evidence="7 8">DSM 27194</strain>
    </source>
</reference>
<feature type="transmembrane region" description="Helical" evidence="6">
    <location>
        <begin position="98"/>
        <end position="118"/>
    </location>
</feature>
<comment type="subcellular location">
    <subcellularLocation>
        <location evidence="1">Membrane</location>
        <topology evidence="1">Multi-pass membrane protein</topology>
    </subcellularLocation>
</comment>
<keyword evidence="4 6" id="KW-1133">Transmembrane helix</keyword>
<dbReference type="AlphaFoldDB" id="A0A427XGD9"/>
<comment type="caution">
    <text evidence="7">The sequence shown here is derived from an EMBL/GenBank/DDBJ whole genome shotgun (WGS) entry which is preliminary data.</text>
</comment>
<organism evidence="7 8">
    <name type="scientific">Apiotrichum porosum</name>
    <dbReference type="NCBI Taxonomy" id="105984"/>
    <lineage>
        <taxon>Eukaryota</taxon>
        <taxon>Fungi</taxon>
        <taxon>Dikarya</taxon>
        <taxon>Basidiomycota</taxon>
        <taxon>Agaricomycotina</taxon>
        <taxon>Tremellomycetes</taxon>
        <taxon>Trichosporonales</taxon>
        <taxon>Trichosporonaceae</taxon>
        <taxon>Apiotrichum</taxon>
    </lineage>
</organism>
<evidence type="ECO:0008006" key="9">
    <source>
        <dbReference type="Google" id="ProtNLM"/>
    </source>
</evidence>
<keyword evidence="2" id="KW-0813">Transport</keyword>
<evidence type="ECO:0000256" key="2">
    <source>
        <dbReference type="ARBA" id="ARBA00022448"/>
    </source>
</evidence>
<dbReference type="PANTHER" id="PTHR42718:SF9">
    <property type="entry name" value="MAJOR FACILITATOR SUPERFAMILY MULTIDRUG TRANSPORTER MFSC"/>
    <property type="match status" value="1"/>
</dbReference>
<keyword evidence="5 6" id="KW-0472">Membrane</keyword>
<dbReference type="InterPro" id="IPR011701">
    <property type="entry name" value="MFS"/>
</dbReference>
<dbReference type="PANTHER" id="PTHR42718">
    <property type="entry name" value="MAJOR FACILITATOR SUPERFAMILY MULTIDRUG TRANSPORTER MFSC"/>
    <property type="match status" value="1"/>
</dbReference>
<keyword evidence="3 6" id="KW-0812">Transmembrane</keyword>
<evidence type="ECO:0000256" key="4">
    <source>
        <dbReference type="ARBA" id="ARBA00022989"/>
    </source>
</evidence>
<evidence type="ECO:0000256" key="1">
    <source>
        <dbReference type="ARBA" id="ARBA00004141"/>
    </source>
</evidence>
<feature type="transmembrane region" description="Helical" evidence="6">
    <location>
        <begin position="25"/>
        <end position="46"/>
    </location>
</feature>
<evidence type="ECO:0000313" key="8">
    <source>
        <dbReference type="Proteomes" id="UP000279236"/>
    </source>
</evidence>
<dbReference type="Pfam" id="PF07690">
    <property type="entry name" value="MFS_1"/>
    <property type="match status" value="1"/>
</dbReference>
<proteinExistence type="predicted"/>
<dbReference type="GeneID" id="39587534"/>
<dbReference type="Proteomes" id="UP000279236">
    <property type="component" value="Unassembled WGS sequence"/>
</dbReference>